<evidence type="ECO:0000313" key="2">
    <source>
        <dbReference type="Proteomes" id="UP001165960"/>
    </source>
</evidence>
<sequence length="234" mass="26545">MLFWLINLLPYFVFAFYQISTRSHSPPAPPPAAFCPPGVPFGPVHFTNHPLKLKYKDHTPEKILELNPLAHIQSAVRYTCQGPWIFSTPKLFRGKSNYLPAYNVHMEPHVTPKPMPAYLPDLPNDHTSKLFGIVYITLNGVINTIIPATGMWSWVGKSVSNLFKLAPLLWWALPAKSPAQVTPENNGLAAQDWISDSCCHENKKLEEAKEKITSERQERANEQKKIHKNNENQV</sequence>
<comment type="caution">
    <text evidence="1">The sequence shown here is derived from an EMBL/GenBank/DDBJ whole genome shotgun (WGS) entry which is preliminary data.</text>
</comment>
<organism evidence="1 2">
    <name type="scientific">Entomophthora muscae</name>
    <dbReference type="NCBI Taxonomy" id="34485"/>
    <lineage>
        <taxon>Eukaryota</taxon>
        <taxon>Fungi</taxon>
        <taxon>Fungi incertae sedis</taxon>
        <taxon>Zoopagomycota</taxon>
        <taxon>Entomophthoromycotina</taxon>
        <taxon>Entomophthoromycetes</taxon>
        <taxon>Entomophthorales</taxon>
        <taxon>Entomophthoraceae</taxon>
        <taxon>Entomophthora</taxon>
    </lineage>
</organism>
<protein>
    <submittedName>
        <fullName evidence="1">Uncharacterized protein</fullName>
    </submittedName>
</protein>
<dbReference type="EMBL" id="QTSX02004974">
    <property type="protein sequence ID" value="KAJ9063295.1"/>
    <property type="molecule type" value="Genomic_DNA"/>
</dbReference>
<gene>
    <name evidence="1" type="ORF">DSO57_1001733</name>
</gene>
<proteinExistence type="predicted"/>
<reference evidence="1" key="1">
    <citation type="submission" date="2022-04" db="EMBL/GenBank/DDBJ databases">
        <title>Genome of the entomopathogenic fungus Entomophthora muscae.</title>
        <authorList>
            <person name="Elya C."/>
            <person name="Lovett B.R."/>
            <person name="Lee E."/>
            <person name="Macias A.M."/>
            <person name="Hajek A.E."/>
            <person name="De Bivort B.L."/>
            <person name="Kasson M.T."/>
            <person name="De Fine Licht H.H."/>
            <person name="Stajich J.E."/>
        </authorList>
    </citation>
    <scope>NUCLEOTIDE SEQUENCE</scope>
    <source>
        <strain evidence="1">Berkeley</strain>
    </source>
</reference>
<evidence type="ECO:0000313" key="1">
    <source>
        <dbReference type="EMBL" id="KAJ9063295.1"/>
    </source>
</evidence>
<keyword evidence="2" id="KW-1185">Reference proteome</keyword>
<dbReference type="Proteomes" id="UP001165960">
    <property type="component" value="Unassembled WGS sequence"/>
</dbReference>
<name>A0ACC2SLS0_9FUNG</name>
<accession>A0ACC2SLS0</accession>